<dbReference type="InterPro" id="IPR025991">
    <property type="entry name" value="Chemoreceptor_zinc-bind_dom"/>
</dbReference>
<dbReference type="EMBL" id="JAAGPU010000002">
    <property type="protein sequence ID" value="NEU03766.1"/>
    <property type="molecule type" value="Genomic_DNA"/>
</dbReference>
<dbReference type="InterPro" id="IPR004089">
    <property type="entry name" value="MCPsignal_dom"/>
</dbReference>
<sequence length="487" mass="53617">MLGISKLKTQLNLLKEFYKEKNIKGIENLNDSSKDSEIKFFCKIFRVILKVASKIENLTKGVLGLSTKISNFNVELVHYAKELKDTSNGLKESSENLAAVIEETGASIEEVSAAVSSNTGALENIMNKTGFLDETLEKSSSTLKEILEVNGEVTENSSIMKNNMDNLSVVINEMRNILDGIYNIADNTKLLALNASIEAARAGENGRGFAVVAEEIRSLSENTTNQLEVIQDFVNKIENSSIKSSESVTNTVDSIEKLEGYTTKIANSFDESKNAIKSIVTSIESVTYNMSEVSAAVEEINATVDVITTDGNRVNDISSIIDDKASNIMTVGLELGKIEDEVSVLAKVSGEIGSEEIFKISNDDFINNIDLAIIAHKNWVNNVKDMAKNMKVIPLQMDGSKCGFGHFYNSVQPVNEKILGIWTKIDETHRQLHSMGHVVEENIERGNRSNAVDNAKKAENLSFEIIGKLEDIKNIAIDLKKEKNTVF</sequence>
<proteinExistence type="inferred from homology"/>
<feature type="domain" description="Methyl-accepting transducer" evidence="4">
    <location>
        <begin position="72"/>
        <end position="308"/>
    </location>
</feature>
<keyword evidence="1 3" id="KW-0807">Transducer</keyword>
<dbReference type="SUPFAM" id="SSF58104">
    <property type="entry name" value="Methyl-accepting chemotaxis protein (MCP) signaling domain"/>
    <property type="match status" value="1"/>
</dbReference>
<accession>A0A6M0GYW8</accession>
<dbReference type="GO" id="GO:0016020">
    <property type="term" value="C:membrane"/>
    <property type="evidence" value="ECO:0007669"/>
    <property type="project" value="InterPro"/>
</dbReference>
<dbReference type="Proteomes" id="UP000481872">
    <property type="component" value="Unassembled WGS sequence"/>
</dbReference>
<dbReference type="Pfam" id="PF13682">
    <property type="entry name" value="CZB"/>
    <property type="match status" value="1"/>
</dbReference>
<dbReference type="Pfam" id="PF00015">
    <property type="entry name" value="MCPsignal"/>
    <property type="match status" value="1"/>
</dbReference>
<gene>
    <name evidence="5" type="ORF">G3M99_02615</name>
</gene>
<dbReference type="SMART" id="SM00283">
    <property type="entry name" value="MA"/>
    <property type="match status" value="1"/>
</dbReference>
<evidence type="ECO:0000313" key="6">
    <source>
        <dbReference type="Proteomes" id="UP000481872"/>
    </source>
</evidence>
<dbReference type="InterPro" id="IPR004090">
    <property type="entry name" value="Chemotax_Me-accpt_rcpt"/>
</dbReference>
<reference evidence="5 6" key="1">
    <citation type="submission" date="2020-02" db="EMBL/GenBank/DDBJ databases">
        <title>Genome assembly of a novel Clostridium senegalense strain.</title>
        <authorList>
            <person name="Gupta T.B."/>
            <person name="Jauregui R."/>
            <person name="Maclean P."/>
            <person name="Nawarathana A."/>
            <person name="Brightwell G."/>
        </authorList>
    </citation>
    <scope>NUCLEOTIDE SEQUENCE [LARGE SCALE GENOMIC DNA]</scope>
    <source>
        <strain evidence="5 6">AGRFS4</strain>
    </source>
</reference>
<dbReference type="Gene3D" id="1.10.287.950">
    <property type="entry name" value="Methyl-accepting chemotaxis protein"/>
    <property type="match status" value="1"/>
</dbReference>
<comment type="caution">
    <text evidence="5">The sequence shown here is derived from an EMBL/GenBank/DDBJ whole genome shotgun (WGS) entry which is preliminary data.</text>
</comment>
<keyword evidence="6" id="KW-1185">Reference proteome</keyword>
<dbReference type="RefSeq" id="WP_199869093.1">
    <property type="nucleotide sequence ID" value="NZ_JAAGPU010000002.1"/>
</dbReference>
<evidence type="ECO:0000256" key="3">
    <source>
        <dbReference type="PROSITE-ProRule" id="PRU00284"/>
    </source>
</evidence>
<dbReference type="PRINTS" id="PR00260">
    <property type="entry name" value="CHEMTRNSDUCR"/>
</dbReference>
<dbReference type="GO" id="GO:0004888">
    <property type="term" value="F:transmembrane signaling receptor activity"/>
    <property type="evidence" value="ECO:0007669"/>
    <property type="project" value="InterPro"/>
</dbReference>
<comment type="similarity">
    <text evidence="2">Belongs to the methyl-accepting chemotaxis (MCP) protein family.</text>
</comment>
<dbReference type="Gene3D" id="1.20.120.30">
    <property type="entry name" value="Aspartate receptor, ligand-binding domain"/>
    <property type="match status" value="1"/>
</dbReference>
<evidence type="ECO:0000256" key="1">
    <source>
        <dbReference type="ARBA" id="ARBA00023224"/>
    </source>
</evidence>
<evidence type="ECO:0000259" key="4">
    <source>
        <dbReference type="PROSITE" id="PS50111"/>
    </source>
</evidence>
<dbReference type="PROSITE" id="PS50111">
    <property type="entry name" value="CHEMOTAXIS_TRANSDUC_2"/>
    <property type="match status" value="1"/>
</dbReference>
<name>A0A6M0GYW8_9CLOT</name>
<protein>
    <submittedName>
        <fullName evidence="5">Chemotaxis protein</fullName>
    </submittedName>
</protein>
<evidence type="ECO:0000256" key="2">
    <source>
        <dbReference type="ARBA" id="ARBA00029447"/>
    </source>
</evidence>
<organism evidence="5 6">
    <name type="scientific">Clostridium senegalense</name>
    <dbReference type="NCBI Taxonomy" id="1465809"/>
    <lineage>
        <taxon>Bacteria</taxon>
        <taxon>Bacillati</taxon>
        <taxon>Bacillota</taxon>
        <taxon>Clostridia</taxon>
        <taxon>Eubacteriales</taxon>
        <taxon>Clostridiaceae</taxon>
        <taxon>Clostridium</taxon>
    </lineage>
</organism>
<dbReference type="PANTHER" id="PTHR32089:SF112">
    <property type="entry name" value="LYSOZYME-LIKE PROTEIN-RELATED"/>
    <property type="match status" value="1"/>
</dbReference>
<dbReference type="GO" id="GO:0006935">
    <property type="term" value="P:chemotaxis"/>
    <property type="evidence" value="ECO:0007669"/>
    <property type="project" value="InterPro"/>
</dbReference>
<dbReference type="AlphaFoldDB" id="A0A6M0GYW8"/>
<evidence type="ECO:0000313" key="5">
    <source>
        <dbReference type="EMBL" id="NEU03766.1"/>
    </source>
</evidence>
<dbReference type="PANTHER" id="PTHR32089">
    <property type="entry name" value="METHYL-ACCEPTING CHEMOTAXIS PROTEIN MCPB"/>
    <property type="match status" value="1"/>
</dbReference>
<dbReference type="GO" id="GO:0007165">
    <property type="term" value="P:signal transduction"/>
    <property type="evidence" value="ECO:0007669"/>
    <property type="project" value="UniProtKB-KW"/>
</dbReference>